<organism evidence="3 4">
    <name type="scientific">Nonomuraea cavernae</name>
    <dbReference type="NCBI Taxonomy" id="2045107"/>
    <lineage>
        <taxon>Bacteria</taxon>
        <taxon>Bacillati</taxon>
        <taxon>Actinomycetota</taxon>
        <taxon>Actinomycetes</taxon>
        <taxon>Streptosporangiales</taxon>
        <taxon>Streptosporangiaceae</taxon>
        <taxon>Nonomuraea</taxon>
    </lineage>
</organism>
<evidence type="ECO:0000313" key="4">
    <source>
        <dbReference type="Proteomes" id="UP000646523"/>
    </source>
</evidence>
<sequence>MSEAWREPPEINQRDLKNRAGEIMDAIERGETFTLTRHGRKIATVTPISRRRTFVPRERVAAVFAGAPVLDDKKFREDVRSAFDQEDYDPYERARRRPQEDGE</sequence>
<dbReference type="NCBIfam" id="TIGR01552">
    <property type="entry name" value="phd_fam"/>
    <property type="match status" value="1"/>
</dbReference>
<reference evidence="3" key="1">
    <citation type="journal article" date="2014" name="Int. J. Syst. Evol. Microbiol.">
        <title>Complete genome sequence of Corynebacterium casei LMG S-19264T (=DSM 44701T), isolated from a smear-ripened cheese.</title>
        <authorList>
            <consortium name="US DOE Joint Genome Institute (JGI-PGF)"/>
            <person name="Walter F."/>
            <person name="Albersmeier A."/>
            <person name="Kalinowski J."/>
            <person name="Ruckert C."/>
        </authorList>
    </citation>
    <scope>NUCLEOTIDE SEQUENCE</scope>
    <source>
        <strain evidence="3">CGMCC 4.7368</strain>
    </source>
</reference>
<proteinExistence type="inferred from homology"/>
<feature type="region of interest" description="Disordered" evidence="2">
    <location>
        <begin position="81"/>
        <end position="103"/>
    </location>
</feature>
<dbReference type="RefSeq" id="WP_189123280.1">
    <property type="nucleotide sequence ID" value="NZ_BMNH01000003.1"/>
</dbReference>
<dbReference type="SUPFAM" id="SSF143120">
    <property type="entry name" value="YefM-like"/>
    <property type="match status" value="1"/>
</dbReference>
<evidence type="ECO:0000256" key="1">
    <source>
        <dbReference type="ARBA" id="ARBA00009981"/>
    </source>
</evidence>
<evidence type="ECO:0000313" key="3">
    <source>
        <dbReference type="EMBL" id="GGO64878.1"/>
    </source>
</evidence>
<comment type="caution">
    <text evidence="3">The sequence shown here is derived from an EMBL/GenBank/DDBJ whole genome shotgun (WGS) entry which is preliminary data.</text>
</comment>
<dbReference type="Proteomes" id="UP000646523">
    <property type="component" value="Unassembled WGS sequence"/>
</dbReference>
<dbReference type="Gene3D" id="3.40.1620.10">
    <property type="entry name" value="YefM-like domain"/>
    <property type="match status" value="1"/>
</dbReference>
<protein>
    <recommendedName>
        <fullName evidence="5">Antitoxin</fullName>
    </recommendedName>
</protein>
<gene>
    <name evidence="3" type="ORF">GCM10012289_15250</name>
</gene>
<dbReference type="EMBL" id="BMNH01000003">
    <property type="protein sequence ID" value="GGO64878.1"/>
    <property type="molecule type" value="Genomic_DNA"/>
</dbReference>
<name>A0A917YSB5_9ACTN</name>
<accession>A0A917YSB5</accession>
<evidence type="ECO:0008006" key="5">
    <source>
        <dbReference type="Google" id="ProtNLM"/>
    </source>
</evidence>
<keyword evidence="4" id="KW-1185">Reference proteome</keyword>
<dbReference type="AlphaFoldDB" id="A0A917YSB5"/>
<feature type="compositionally biased region" description="Basic and acidic residues" evidence="2">
    <location>
        <begin position="90"/>
        <end position="103"/>
    </location>
</feature>
<dbReference type="InterPro" id="IPR036165">
    <property type="entry name" value="YefM-like_sf"/>
</dbReference>
<reference evidence="3" key="2">
    <citation type="submission" date="2020-09" db="EMBL/GenBank/DDBJ databases">
        <authorList>
            <person name="Sun Q."/>
            <person name="Zhou Y."/>
        </authorList>
    </citation>
    <scope>NUCLEOTIDE SEQUENCE</scope>
    <source>
        <strain evidence="3">CGMCC 4.7368</strain>
    </source>
</reference>
<comment type="similarity">
    <text evidence="1">Belongs to the phD/YefM antitoxin family.</text>
</comment>
<evidence type="ECO:0000256" key="2">
    <source>
        <dbReference type="SAM" id="MobiDB-lite"/>
    </source>
</evidence>